<dbReference type="SMART" id="SM00612">
    <property type="entry name" value="Kelch"/>
    <property type="match status" value="2"/>
</dbReference>
<reference evidence="2" key="1">
    <citation type="journal article" date="2019" name="Database">
        <title>The radish genome database (RadishGD): an integrated information resource for radish genomics.</title>
        <authorList>
            <person name="Yu H.J."/>
            <person name="Baek S."/>
            <person name="Lee Y.J."/>
            <person name="Cho A."/>
            <person name="Mun J.H."/>
        </authorList>
    </citation>
    <scope>NUCLEOTIDE SEQUENCE [LARGE SCALE GENOMIC DNA]</scope>
    <source>
        <strain evidence="2">cv. WK10039</strain>
    </source>
</reference>
<dbReference type="InterPro" id="IPR057499">
    <property type="entry name" value="Kelch_FKB95"/>
</dbReference>
<dbReference type="InterPro" id="IPR036047">
    <property type="entry name" value="F-box-like_dom_sf"/>
</dbReference>
<evidence type="ECO:0000313" key="3">
    <source>
        <dbReference type="RefSeq" id="XP_056860327.1"/>
    </source>
</evidence>
<dbReference type="PANTHER" id="PTHR24414:SF118">
    <property type="entry name" value="F-BOX DOMAIN-CONTAINING PROTEIN"/>
    <property type="match status" value="1"/>
</dbReference>
<dbReference type="PANTHER" id="PTHR24414">
    <property type="entry name" value="F-BOX/KELCH-REPEAT PROTEIN SKIP4"/>
    <property type="match status" value="1"/>
</dbReference>
<dbReference type="InterPro" id="IPR001810">
    <property type="entry name" value="F-box_dom"/>
</dbReference>
<dbReference type="Proteomes" id="UP000504610">
    <property type="component" value="Chromosome 2"/>
</dbReference>
<dbReference type="KEGG" id="rsz:108839506"/>
<evidence type="ECO:0000259" key="1">
    <source>
        <dbReference type="PROSITE" id="PS50181"/>
    </source>
</evidence>
<dbReference type="SUPFAM" id="SSF117281">
    <property type="entry name" value="Kelch motif"/>
    <property type="match status" value="1"/>
</dbReference>
<feature type="domain" description="F-box" evidence="1">
    <location>
        <begin position="25"/>
        <end position="73"/>
    </location>
</feature>
<sequence>MNTCDADEEPSRTRKKLKLSCSSPPSGLSLLPDEIVLSCLARVSKSDHASLSLVSKWHRSVVASPELYDFRSLLGFTENRIYLCLRIPPDPNPRWFTLSPKTLNLRLVPVRSYFYQPPEASCMVAHGCGIYIMGGKIDGRATSNVLFLDCRSHTWSTLPSMGMARYSAVAGVVDGRIYVFGGCEGRESGKWGEVFDPKQQTWDALPMPPPRCDFPLVCESIVIEEQKVVVMNGLGICLSYIPSESKWKKGYRDISGIKRCWHVIDNVVYCSLSGGQILWCEPSELEWNEKMEWREVMGLESLRDTLAASKMVNYGGGLEIWCAEISLEIRKKTCEIIGNIVWSEAVMTLDPPPHQHHCKILSALPLNL</sequence>
<reference evidence="3 4" key="2">
    <citation type="submission" date="2025-04" db="UniProtKB">
        <authorList>
            <consortium name="RefSeq"/>
        </authorList>
    </citation>
    <scope>IDENTIFICATION</scope>
    <source>
        <tissue evidence="3 4">Leaf</tissue>
    </source>
</reference>
<dbReference type="PROSITE" id="PS50181">
    <property type="entry name" value="FBOX"/>
    <property type="match status" value="1"/>
</dbReference>
<dbReference type="RefSeq" id="XP_056860328.1">
    <property type="nucleotide sequence ID" value="XM_057004348.1"/>
</dbReference>
<dbReference type="SUPFAM" id="SSF81383">
    <property type="entry name" value="F-box domain"/>
    <property type="match status" value="1"/>
</dbReference>
<evidence type="ECO:0000313" key="4">
    <source>
        <dbReference type="RefSeq" id="XP_056860328.1"/>
    </source>
</evidence>
<dbReference type="KEGG" id="rsz:130508704"/>
<dbReference type="CDD" id="cd22152">
    <property type="entry name" value="F-box_AtAFR-like"/>
    <property type="match status" value="1"/>
</dbReference>
<proteinExistence type="predicted"/>
<keyword evidence="2" id="KW-1185">Reference proteome</keyword>
<gene>
    <name evidence="4" type="primary">LOC108839506</name>
    <name evidence="3" type="synonym">LOC130508704</name>
</gene>
<dbReference type="InterPro" id="IPR015915">
    <property type="entry name" value="Kelch-typ_b-propeller"/>
</dbReference>
<protein>
    <submittedName>
        <fullName evidence="3 4">F-box/kelch-repeat protein At4g39560-like</fullName>
    </submittedName>
</protein>
<evidence type="ECO:0000313" key="2">
    <source>
        <dbReference type="Proteomes" id="UP000504610"/>
    </source>
</evidence>
<dbReference type="Pfam" id="PF00646">
    <property type="entry name" value="F-box"/>
    <property type="match status" value="1"/>
</dbReference>
<dbReference type="InterPro" id="IPR050354">
    <property type="entry name" value="F-box/kelch-repeat_ARATH"/>
</dbReference>
<accession>A0A9W3D9F5</accession>
<dbReference type="InterPro" id="IPR006652">
    <property type="entry name" value="Kelch_1"/>
</dbReference>
<dbReference type="Pfam" id="PF25210">
    <property type="entry name" value="Kelch_FKB95"/>
    <property type="match status" value="1"/>
</dbReference>
<organism evidence="2 4">
    <name type="scientific">Raphanus sativus</name>
    <name type="common">Radish</name>
    <name type="synonym">Raphanus raphanistrum var. sativus</name>
    <dbReference type="NCBI Taxonomy" id="3726"/>
    <lineage>
        <taxon>Eukaryota</taxon>
        <taxon>Viridiplantae</taxon>
        <taxon>Streptophyta</taxon>
        <taxon>Embryophyta</taxon>
        <taxon>Tracheophyta</taxon>
        <taxon>Spermatophyta</taxon>
        <taxon>Magnoliopsida</taxon>
        <taxon>eudicotyledons</taxon>
        <taxon>Gunneridae</taxon>
        <taxon>Pentapetalae</taxon>
        <taxon>rosids</taxon>
        <taxon>malvids</taxon>
        <taxon>Brassicales</taxon>
        <taxon>Brassicaceae</taxon>
        <taxon>Brassiceae</taxon>
        <taxon>Raphanus</taxon>
    </lineage>
</organism>
<dbReference type="AlphaFoldDB" id="A0A9W3D9F5"/>
<dbReference type="GeneID" id="108839506"/>
<dbReference type="OrthoDB" id="45365at2759"/>
<name>A0A9W3D9F5_RAPSA</name>
<dbReference type="RefSeq" id="XP_056860327.1">
    <property type="nucleotide sequence ID" value="XM_057004347.1"/>
</dbReference>
<dbReference type="Gene3D" id="2.120.10.80">
    <property type="entry name" value="Kelch-type beta propeller"/>
    <property type="match status" value="1"/>
</dbReference>